<evidence type="ECO:0000313" key="1">
    <source>
        <dbReference type="EMBL" id="GFD59736.1"/>
    </source>
</evidence>
<organism evidence="1">
    <name type="scientific">Tanacetum cinerariifolium</name>
    <name type="common">Dalmatian daisy</name>
    <name type="synonym">Chrysanthemum cinerariifolium</name>
    <dbReference type="NCBI Taxonomy" id="118510"/>
    <lineage>
        <taxon>Eukaryota</taxon>
        <taxon>Viridiplantae</taxon>
        <taxon>Streptophyta</taxon>
        <taxon>Embryophyta</taxon>
        <taxon>Tracheophyta</taxon>
        <taxon>Spermatophyta</taxon>
        <taxon>Magnoliopsida</taxon>
        <taxon>eudicotyledons</taxon>
        <taxon>Gunneridae</taxon>
        <taxon>Pentapetalae</taxon>
        <taxon>asterids</taxon>
        <taxon>campanulids</taxon>
        <taxon>Asterales</taxon>
        <taxon>Asteraceae</taxon>
        <taxon>Asteroideae</taxon>
        <taxon>Anthemideae</taxon>
        <taxon>Anthemidinae</taxon>
        <taxon>Tanacetum</taxon>
    </lineage>
</organism>
<protein>
    <submittedName>
        <fullName evidence="1">Uncharacterized protein</fullName>
    </submittedName>
</protein>
<sequence length="78" mass="8049">IAIVLTSIDAATVLAEGIDVPTGRYSIPTAGAPTVDIHTGSDAVPTASPIIATATIVTPYSRRKGKEVMVESDTLKKQ</sequence>
<dbReference type="AlphaFoldDB" id="A0A699XPF4"/>
<reference evidence="1" key="1">
    <citation type="journal article" date="2019" name="Sci. Rep.">
        <title>Draft genome of Tanacetum cinerariifolium, the natural source of mosquito coil.</title>
        <authorList>
            <person name="Yamashiro T."/>
            <person name="Shiraishi A."/>
            <person name="Satake H."/>
            <person name="Nakayama K."/>
        </authorList>
    </citation>
    <scope>NUCLEOTIDE SEQUENCE</scope>
</reference>
<proteinExistence type="predicted"/>
<feature type="non-terminal residue" evidence="1">
    <location>
        <position position="1"/>
    </location>
</feature>
<accession>A0A699XPF4</accession>
<name>A0A699XPF4_TANCI</name>
<dbReference type="EMBL" id="BKCJ011868689">
    <property type="protein sequence ID" value="GFD59736.1"/>
    <property type="molecule type" value="Genomic_DNA"/>
</dbReference>
<feature type="non-terminal residue" evidence="1">
    <location>
        <position position="78"/>
    </location>
</feature>
<gene>
    <name evidence="1" type="ORF">Tci_931705</name>
</gene>
<comment type="caution">
    <text evidence="1">The sequence shown here is derived from an EMBL/GenBank/DDBJ whole genome shotgun (WGS) entry which is preliminary data.</text>
</comment>